<evidence type="ECO:0000256" key="1">
    <source>
        <dbReference type="ARBA" id="ARBA00022729"/>
    </source>
</evidence>
<evidence type="ECO:0000256" key="3">
    <source>
        <dbReference type="SAM" id="SignalP"/>
    </source>
</evidence>
<feature type="compositionally biased region" description="Low complexity" evidence="2">
    <location>
        <begin position="33"/>
        <end position="56"/>
    </location>
</feature>
<sequence length="297" mass="31176">MTSASPSRRPGLAAVAFAPLLLLAAACTSQSPAASSATTSSTPPPSGADAATAGGAPSSGGASGSRLAAVQAAKKLRVCTTGDYRPFSYLDPKTKKFTGIDITMAQDLAESLGATPVFVQTSWSDLLSTFTSSCDIAAGGISITTQRAKQAFYSVPTLTEGKTPITLCGNESKYSTVAQINRPGVRVITPVGGTNEAFADKNFPKAQIIRFDDNNSIFDQIVAGKADVMVTDASETKWVAHTTPKLCAVHPDKPFDFSQKAYLLPLGDVVFQQYVDHWLTIALHNGTYAAAEKPWYG</sequence>
<feature type="chain" id="PRO_5032709032" evidence="3">
    <location>
        <begin position="34"/>
        <end position="297"/>
    </location>
</feature>
<evidence type="ECO:0000313" key="5">
    <source>
        <dbReference type="EMBL" id="NNG36462.1"/>
    </source>
</evidence>
<dbReference type="Proteomes" id="UP000562984">
    <property type="component" value="Unassembled WGS sequence"/>
</dbReference>
<evidence type="ECO:0000259" key="4">
    <source>
        <dbReference type="SMART" id="SM00062"/>
    </source>
</evidence>
<dbReference type="SMART" id="SM00062">
    <property type="entry name" value="PBPb"/>
    <property type="match status" value="1"/>
</dbReference>
<feature type="region of interest" description="Disordered" evidence="2">
    <location>
        <begin position="33"/>
        <end position="64"/>
    </location>
</feature>
<keyword evidence="6" id="KW-1185">Reference proteome</keyword>
<organism evidence="5 6">
    <name type="scientific">Nakamurella aerolata</name>
    <dbReference type="NCBI Taxonomy" id="1656892"/>
    <lineage>
        <taxon>Bacteria</taxon>
        <taxon>Bacillati</taxon>
        <taxon>Actinomycetota</taxon>
        <taxon>Actinomycetes</taxon>
        <taxon>Nakamurellales</taxon>
        <taxon>Nakamurellaceae</taxon>
        <taxon>Nakamurella</taxon>
    </lineage>
</organism>
<dbReference type="Pfam" id="PF00497">
    <property type="entry name" value="SBP_bac_3"/>
    <property type="match status" value="1"/>
</dbReference>
<feature type="signal peptide" evidence="3">
    <location>
        <begin position="1"/>
        <end position="33"/>
    </location>
</feature>
<dbReference type="RefSeq" id="WP_171200144.1">
    <property type="nucleotide sequence ID" value="NZ_JABEND010000006.1"/>
</dbReference>
<proteinExistence type="predicted"/>
<dbReference type="AlphaFoldDB" id="A0A849AI10"/>
<dbReference type="InterPro" id="IPR001638">
    <property type="entry name" value="Solute-binding_3/MltF_N"/>
</dbReference>
<evidence type="ECO:0000313" key="6">
    <source>
        <dbReference type="Proteomes" id="UP000562984"/>
    </source>
</evidence>
<dbReference type="Gene3D" id="3.40.190.10">
    <property type="entry name" value="Periplasmic binding protein-like II"/>
    <property type="match status" value="2"/>
</dbReference>
<feature type="domain" description="Solute-binding protein family 3/N-terminal" evidence="4">
    <location>
        <begin position="75"/>
        <end position="297"/>
    </location>
</feature>
<comment type="caution">
    <text evidence="5">The sequence shown here is derived from an EMBL/GenBank/DDBJ whole genome shotgun (WGS) entry which is preliminary data.</text>
</comment>
<reference evidence="5 6" key="1">
    <citation type="submission" date="2020-05" db="EMBL/GenBank/DDBJ databases">
        <title>Nakamurella sp. DB0629 isolated from air conditioner.</title>
        <authorList>
            <person name="Kim D.H."/>
            <person name="Kim D.-U."/>
        </authorList>
    </citation>
    <scope>NUCLEOTIDE SEQUENCE [LARGE SCALE GENOMIC DNA]</scope>
    <source>
        <strain evidence="5 6">DB0629</strain>
    </source>
</reference>
<gene>
    <name evidence="5" type="ORF">HKD39_12220</name>
</gene>
<evidence type="ECO:0000256" key="2">
    <source>
        <dbReference type="SAM" id="MobiDB-lite"/>
    </source>
</evidence>
<dbReference type="PANTHER" id="PTHR35936">
    <property type="entry name" value="MEMBRANE-BOUND LYTIC MUREIN TRANSGLYCOSYLASE F"/>
    <property type="match status" value="1"/>
</dbReference>
<dbReference type="SUPFAM" id="SSF53850">
    <property type="entry name" value="Periplasmic binding protein-like II"/>
    <property type="match status" value="1"/>
</dbReference>
<keyword evidence="1 3" id="KW-0732">Signal</keyword>
<name>A0A849AI10_9ACTN</name>
<dbReference type="PANTHER" id="PTHR35936:SF19">
    <property type="entry name" value="AMINO-ACID-BINDING PROTEIN YXEM-RELATED"/>
    <property type="match status" value="1"/>
</dbReference>
<dbReference type="EMBL" id="JABEND010000006">
    <property type="protein sequence ID" value="NNG36462.1"/>
    <property type="molecule type" value="Genomic_DNA"/>
</dbReference>
<protein>
    <submittedName>
        <fullName evidence="5">Transporter substrate-binding domain-containing protein</fullName>
    </submittedName>
</protein>
<accession>A0A849AI10</accession>